<dbReference type="EMBL" id="SMBT01000001">
    <property type="protein sequence ID" value="TCU90263.1"/>
    <property type="molecule type" value="Genomic_DNA"/>
</dbReference>
<dbReference type="AlphaFoldDB" id="A0A377Q3K3"/>
<reference evidence="4 6" key="2">
    <citation type="submission" date="2019-03" db="EMBL/GenBank/DDBJ databases">
        <title>Genomic Encyclopedia of Type Strains, Phase IV (KMG-IV): sequencing the most valuable type-strain genomes for metagenomic binning, comparative biology and taxonomic classification.</title>
        <authorList>
            <person name="Goeker M."/>
        </authorList>
    </citation>
    <scope>NUCLEOTIDE SEQUENCE [LARGE SCALE GENOMIC DNA]</scope>
    <source>
        <strain evidence="4 6">DSM 3764</strain>
    </source>
</reference>
<evidence type="ECO:0000313" key="5">
    <source>
        <dbReference type="Proteomes" id="UP000255108"/>
    </source>
</evidence>
<dbReference type="RefSeq" id="WP_115225752.1">
    <property type="nucleotide sequence ID" value="NZ_CAWOLO010000001.1"/>
</dbReference>
<protein>
    <submittedName>
        <fullName evidence="3">Baseplate J-like protein</fullName>
    </submittedName>
    <submittedName>
        <fullName evidence="4">Phage-related baseplate assembly protein</fullName>
    </submittedName>
</protein>
<dbReference type="PANTHER" id="PTHR35862">
    <property type="entry name" value="FELS-2 PROPHAGE PROTEIN"/>
    <property type="match status" value="1"/>
</dbReference>
<proteinExistence type="predicted"/>
<evidence type="ECO:0000313" key="4">
    <source>
        <dbReference type="EMBL" id="TCU90263.1"/>
    </source>
</evidence>
<evidence type="ECO:0000313" key="6">
    <source>
        <dbReference type="Proteomes" id="UP000295794"/>
    </source>
</evidence>
<evidence type="ECO:0000313" key="3">
    <source>
        <dbReference type="EMBL" id="STQ89290.1"/>
    </source>
</evidence>
<dbReference type="InterPro" id="IPR058530">
    <property type="entry name" value="Baseplate_J-like_C"/>
</dbReference>
<evidence type="ECO:0000259" key="1">
    <source>
        <dbReference type="Pfam" id="PF26078"/>
    </source>
</evidence>
<dbReference type="OrthoDB" id="9793802at2"/>
<accession>A0A377Q3K3</accession>
<dbReference type="Proteomes" id="UP000295794">
    <property type="component" value="Unassembled WGS sequence"/>
</dbReference>
<dbReference type="InterPro" id="IPR014507">
    <property type="entry name" value="Baseplate_assembly_J_pred"/>
</dbReference>
<dbReference type="Pfam" id="PF26078">
    <property type="entry name" value="Baseplate_J_M"/>
    <property type="match status" value="1"/>
</dbReference>
<dbReference type="PANTHER" id="PTHR35862:SF1">
    <property type="entry name" value="FELS-2 PROPHAGE PROTEIN"/>
    <property type="match status" value="1"/>
</dbReference>
<dbReference type="InterPro" id="IPR058531">
    <property type="entry name" value="Baseplate_J_M"/>
</dbReference>
<dbReference type="Proteomes" id="UP000255108">
    <property type="component" value="Unassembled WGS sequence"/>
</dbReference>
<keyword evidence="6" id="KW-1185">Reference proteome</keyword>
<feature type="domain" description="Baseplate J-like C-terminal" evidence="2">
    <location>
        <begin position="212"/>
        <end position="292"/>
    </location>
</feature>
<sequence>MKSQEVDLSRLPPPNLIEALDFETIFKDRKAALIALYPDAAAVLSLESEPLTKLLQENAYREVIQRQRINERGAACMLAFSQGSDLDHLVANFNVQRFVITPADPNAVPPTDAVLESDDSLRARGQRAFEGLSVAGPRSAYIFHALSADARVADASAISPNPCEVVVSVLANDDDGSAPADLLSKVRLLLSGEDVRPVGDRLTVQSASIVNYAVTAVLYLYQGPEKGPILEAAHAQLQKYISTQRRMGRDIRQSAIFAALHVEGVQRVELVSPAKDVVLDETQAAHCTAVDITVGGIDD</sequence>
<dbReference type="InterPro" id="IPR052726">
    <property type="entry name" value="Phage_Baseplate_Hub"/>
</dbReference>
<dbReference type="Pfam" id="PF26079">
    <property type="entry name" value="Baseplate_J_C"/>
    <property type="match status" value="1"/>
</dbReference>
<reference evidence="3 5" key="1">
    <citation type="submission" date="2018-06" db="EMBL/GenBank/DDBJ databases">
        <authorList>
            <consortium name="Pathogen Informatics"/>
            <person name="Doyle S."/>
        </authorList>
    </citation>
    <scope>NUCLEOTIDE SEQUENCE [LARGE SCALE GENOMIC DNA]</scope>
    <source>
        <strain evidence="3 5">NCTC11159</strain>
    </source>
</reference>
<dbReference type="PIRSF" id="PIRSF020481">
    <property type="entry name" value="BAP"/>
    <property type="match status" value="1"/>
</dbReference>
<feature type="domain" description="Baseplate J-like central" evidence="1">
    <location>
        <begin position="134"/>
        <end position="205"/>
    </location>
</feature>
<evidence type="ECO:0000259" key="2">
    <source>
        <dbReference type="Pfam" id="PF26079"/>
    </source>
</evidence>
<dbReference type="EMBL" id="UGHR01000001">
    <property type="protein sequence ID" value="STQ89290.1"/>
    <property type="molecule type" value="Genomic_DNA"/>
</dbReference>
<name>A0A377Q3K3_9NEIS</name>
<organism evidence="3 5">
    <name type="scientific">Iodobacter fluviatilis</name>
    <dbReference type="NCBI Taxonomy" id="537"/>
    <lineage>
        <taxon>Bacteria</taxon>
        <taxon>Pseudomonadati</taxon>
        <taxon>Pseudomonadota</taxon>
        <taxon>Betaproteobacteria</taxon>
        <taxon>Neisseriales</taxon>
        <taxon>Chitinibacteraceae</taxon>
        <taxon>Iodobacter</taxon>
    </lineage>
</organism>
<gene>
    <name evidence="4" type="ORF">EV682_101288</name>
    <name evidence="3" type="ORF">NCTC11159_00306</name>
</gene>